<name>A0A8J3FF26_9ACTN</name>
<accession>A0A8J3FF26</accession>
<comment type="caution">
    <text evidence="2">The sequence shown here is derived from an EMBL/GenBank/DDBJ whole genome shotgun (WGS) entry which is preliminary data.</text>
</comment>
<dbReference type="Proteomes" id="UP000649739">
    <property type="component" value="Unassembled WGS sequence"/>
</dbReference>
<feature type="region of interest" description="Disordered" evidence="1">
    <location>
        <begin position="19"/>
        <end position="61"/>
    </location>
</feature>
<evidence type="ECO:0000313" key="3">
    <source>
        <dbReference type="Proteomes" id="UP000649739"/>
    </source>
</evidence>
<dbReference type="AlphaFoldDB" id="A0A8J3FF26"/>
<reference evidence="2" key="1">
    <citation type="journal article" date="2014" name="Int. J. Syst. Evol. Microbiol.">
        <title>Complete genome sequence of Corynebacterium casei LMG S-19264T (=DSM 44701T), isolated from a smear-ripened cheese.</title>
        <authorList>
            <consortium name="US DOE Joint Genome Institute (JGI-PGF)"/>
            <person name="Walter F."/>
            <person name="Albersmeier A."/>
            <person name="Kalinowski J."/>
            <person name="Ruckert C."/>
        </authorList>
    </citation>
    <scope>NUCLEOTIDE SEQUENCE</scope>
    <source>
        <strain evidence="2">JCM 3090</strain>
    </source>
</reference>
<gene>
    <name evidence="2" type="ORF">GCM10010123_36160</name>
</gene>
<protein>
    <submittedName>
        <fullName evidence="2">Uncharacterized protein</fullName>
    </submittedName>
</protein>
<reference evidence="2" key="2">
    <citation type="submission" date="2020-09" db="EMBL/GenBank/DDBJ databases">
        <authorList>
            <person name="Sun Q."/>
            <person name="Ohkuma M."/>
        </authorList>
    </citation>
    <scope>NUCLEOTIDE SEQUENCE</scope>
    <source>
        <strain evidence="2">JCM 3090</strain>
    </source>
</reference>
<evidence type="ECO:0000313" key="2">
    <source>
        <dbReference type="EMBL" id="GGK02976.1"/>
    </source>
</evidence>
<keyword evidence="3" id="KW-1185">Reference proteome</keyword>
<evidence type="ECO:0000256" key="1">
    <source>
        <dbReference type="SAM" id="MobiDB-lite"/>
    </source>
</evidence>
<dbReference type="EMBL" id="BMQB01000008">
    <property type="protein sequence ID" value="GGK02976.1"/>
    <property type="molecule type" value="Genomic_DNA"/>
</dbReference>
<organism evidence="2 3">
    <name type="scientific">Pilimelia anulata</name>
    <dbReference type="NCBI Taxonomy" id="53371"/>
    <lineage>
        <taxon>Bacteria</taxon>
        <taxon>Bacillati</taxon>
        <taxon>Actinomycetota</taxon>
        <taxon>Actinomycetes</taxon>
        <taxon>Micromonosporales</taxon>
        <taxon>Micromonosporaceae</taxon>
        <taxon>Pilimelia</taxon>
    </lineage>
</organism>
<sequence length="217" mass="22795">MCESVERYRMANVHVSVAARGRPPAGTDRPPVIRDESPAARAPPPRTNRYGTADPPCECPPRSVTRTGVAPGAGRARVRQCRAQWLTEWGVSISGGRVGTAGQHIHISEYRNVLEDIMRINRSLTAVALAATMALAPAVAATPAAAAPARGDGLVNVFVKDVLNGNDVAILNNVAVSVAAAVCDVTVEVIKKQLADLGEAECPAKSTVGQRAYIKEA</sequence>
<proteinExistence type="predicted"/>